<dbReference type="PIRSF" id="PIRSF037733">
    <property type="entry name" value="Transcription_factor_FapR"/>
    <property type="match status" value="1"/>
</dbReference>
<dbReference type="Pfam" id="PF08220">
    <property type="entry name" value="HTH_DeoR"/>
    <property type="match status" value="1"/>
</dbReference>
<dbReference type="InterPro" id="IPR017275">
    <property type="entry name" value="Transcription_factor_FapR"/>
</dbReference>
<evidence type="ECO:0000256" key="3">
    <source>
        <dbReference type="ARBA" id="ARBA00022832"/>
    </source>
</evidence>
<keyword evidence="4" id="KW-0805">Transcription regulation</keyword>
<keyword evidence="3" id="KW-0276">Fatty acid metabolism</keyword>
<keyword evidence="1" id="KW-0678">Repressor</keyword>
<name>A0ABT6XYA4_ALISE</name>
<evidence type="ECO:0000313" key="11">
    <source>
        <dbReference type="Proteomes" id="UP001529245"/>
    </source>
</evidence>
<evidence type="ECO:0000256" key="5">
    <source>
        <dbReference type="ARBA" id="ARBA00023098"/>
    </source>
</evidence>
<evidence type="ECO:0000256" key="1">
    <source>
        <dbReference type="ARBA" id="ARBA00022491"/>
    </source>
</evidence>
<dbReference type="Proteomes" id="UP001529245">
    <property type="component" value="Unassembled WGS sequence"/>
</dbReference>
<sequence>MEVGLGAAAPGERGMDNRNVMGRKRVSALKKSERRYALVALLEQNPFATDEQLAEQFGVSVATIRLDRSALHIPEVRERIRRMASDRQDQVRSLDEQDLIGRLTKLELNRHAESELTIQINHVFKRTQIVRGHVLFAQINSLAVAVMDADFAVTAKTELRFLRPVRLGETVRARVDVIGEHGGIVRCRAVSHVGHDTVVEGVIWVYKDPSHAGVQSMNEGETE</sequence>
<keyword evidence="2" id="KW-0444">Lipid biosynthesis</keyword>
<evidence type="ECO:0000256" key="6">
    <source>
        <dbReference type="ARBA" id="ARBA00023125"/>
    </source>
</evidence>
<feature type="domain" description="HTH deoR-type" evidence="9">
    <location>
        <begin position="34"/>
        <end position="74"/>
    </location>
</feature>
<evidence type="ECO:0000259" key="9">
    <source>
        <dbReference type="Pfam" id="PF08220"/>
    </source>
</evidence>
<dbReference type="EMBL" id="JASGCB010000009">
    <property type="protein sequence ID" value="MDI9259950.1"/>
    <property type="molecule type" value="Genomic_DNA"/>
</dbReference>
<dbReference type="Gene3D" id="3.10.129.10">
    <property type="entry name" value="Hotdog Thioesterase"/>
    <property type="match status" value="1"/>
</dbReference>
<dbReference type="RefSeq" id="WP_283203476.1">
    <property type="nucleotide sequence ID" value="NZ_JASGCB010000009.1"/>
</dbReference>
<dbReference type="SUPFAM" id="SSF54637">
    <property type="entry name" value="Thioesterase/thiol ester dehydrase-isomerase"/>
    <property type="match status" value="1"/>
</dbReference>
<dbReference type="Gene3D" id="1.10.10.10">
    <property type="entry name" value="Winged helix-like DNA-binding domain superfamily/Winged helix DNA-binding domain"/>
    <property type="match status" value="1"/>
</dbReference>
<gene>
    <name evidence="10" type="primary">fapR</name>
    <name evidence="10" type="ORF">QID03_07080</name>
</gene>
<evidence type="ECO:0000313" key="10">
    <source>
        <dbReference type="EMBL" id="MDI9259950.1"/>
    </source>
</evidence>
<keyword evidence="6" id="KW-0238">DNA-binding</keyword>
<keyword evidence="5" id="KW-0443">Lipid metabolism</keyword>
<dbReference type="InterPro" id="IPR036390">
    <property type="entry name" value="WH_DNA-bd_sf"/>
</dbReference>
<keyword evidence="11" id="KW-1185">Reference proteome</keyword>
<dbReference type="NCBIfam" id="NF003359">
    <property type="entry name" value="PRK04424.1"/>
    <property type="match status" value="1"/>
</dbReference>
<comment type="caution">
    <text evidence="10">The sequence shown here is derived from an EMBL/GenBank/DDBJ whole genome shotgun (WGS) entry which is preliminary data.</text>
</comment>
<proteinExistence type="predicted"/>
<protein>
    <submittedName>
        <fullName evidence="10">Transcription factor FapR</fullName>
    </submittedName>
</protein>
<evidence type="ECO:0000256" key="7">
    <source>
        <dbReference type="ARBA" id="ARBA00023160"/>
    </source>
</evidence>
<accession>A0ABT6XYA4</accession>
<evidence type="ECO:0000256" key="4">
    <source>
        <dbReference type="ARBA" id="ARBA00023015"/>
    </source>
</evidence>
<evidence type="ECO:0000256" key="2">
    <source>
        <dbReference type="ARBA" id="ARBA00022516"/>
    </source>
</evidence>
<reference evidence="10 11" key="1">
    <citation type="submission" date="2023-04" db="EMBL/GenBank/DDBJ databases">
        <title>A. sendaiensis sub sp. chiapanensis a novel subspecie with specific adaptation in bacterial cell wall isolated from an active volcano.</title>
        <authorList>
            <person name="Alvarez Gutierrez P.E."/>
            <person name="Ortiz Cortes L.Y."/>
        </authorList>
    </citation>
    <scope>NUCLEOTIDE SEQUENCE [LARGE SCALE GENOMIC DNA]</scope>
    <source>
        <strain evidence="10 11">PA2</strain>
    </source>
</reference>
<keyword evidence="7" id="KW-0275">Fatty acid biosynthesis</keyword>
<keyword evidence="8" id="KW-0804">Transcription</keyword>
<evidence type="ECO:0000256" key="8">
    <source>
        <dbReference type="ARBA" id="ARBA00023163"/>
    </source>
</evidence>
<dbReference type="InterPro" id="IPR029069">
    <property type="entry name" value="HotDog_dom_sf"/>
</dbReference>
<dbReference type="InterPro" id="IPR036388">
    <property type="entry name" value="WH-like_DNA-bd_sf"/>
</dbReference>
<dbReference type="SUPFAM" id="SSF46785">
    <property type="entry name" value="Winged helix' DNA-binding domain"/>
    <property type="match status" value="1"/>
</dbReference>
<dbReference type="InterPro" id="IPR001034">
    <property type="entry name" value="DeoR_HTH"/>
</dbReference>
<organism evidence="10 11">
    <name type="scientific">Alicyclobacillus sendaiensis PA2</name>
    <dbReference type="NCBI Taxonomy" id="3029425"/>
    <lineage>
        <taxon>Bacteria</taxon>
        <taxon>Bacillati</taxon>
        <taxon>Bacillota</taxon>
        <taxon>Bacilli</taxon>
        <taxon>Bacillales</taxon>
        <taxon>Alicyclobacillaceae</taxon>
        <taxon>Alicyclobacillus</taxon>
    </lineage>
</organism>